<dbReference type="Pfam" id="PF16929">
    <property type="entry name" value="Asp2"/>
    <property type="match status" value="1"/>
</dbReference>
<protein>
    <submittedName>
        <fullName evidence="1 2">Cytosolic protein</fullName>
    </submittedName>
</protein>
<accession>A0A1D4LHM3</accession>
<reference evidence="1 4" key="1">
    <citation type="submission" date="2016-09" db="EMBL/GenBank/DDBJ databases">
        <authorList>
            <consortium name="Pathogen Informatics"/>
        </authorList>
    </citation>
    <scope>NUCLEOTIDE SEQUENCE [LARGE SCALE GENOMIC DNA]</scope>
    <source>
        <strain evidence="1 4">82B</strain>
    </source>
</reference>
<dbReference type="Proteomes" id="UP000095768">
    <property type="component" value="Unassembled WGS sequence"/>
</dbReference>
<dbReference type="InterPro" id="IPR022267">
    <property type="entry name" value="Asp2"/>
</dbReference>
<proteinExistence type="predicted"/>
<dbReference type="EMBL" id="FMPI01000007">
    <property type="protein sequence ID" value="SCS85422.1"/>
    <property type="molecule type" value="Genomic_DNA"/>
</dbReference>
<evidence type="ECO:0000313" key="2">
    <source>
        <dbReference type="EMBL" id="SCS85422.1"/>
    </source>
</evidence>
<evidence type="ECO:0000313" key="1">
    <source>
        <dbReference type="EMBL" id="SCS67475.1"/>
    </source>
</evidence>
<dbReference type="Proteomes" id="UP000095412">
    <property type="component" value="Unassembled WGS sequence"/>
</dbReference>
<dbReference type="OrthoDB" id="9768578at2"/>
<dbReference type="RefSeq" id="WP_069995424.1">
    <property type="nucleotide sequence ID" value="NZ_FMPG01000002.1"/>
</dbReference>
<organism evidence="1 4">
    <name type="scientific">Staphylococcus caeli</name>
    <dbReference type="NCBI Taxonomy" id="2201815"/>
    <lineage>
        <taxon>Bacteria</taxon>
        <taxon>Bacillati</taxon>
        <taxon>Bacillota</taxon>
        <taxon>Bacilli</taxon>
        <taxon>Bacillales</taxon>
        <taxon>Staphylococcaceae</taxon>
        <taxon>Staphylococcus</taxon>
    </lineage>
</organism>
<name>A0A1D4LHM3_9STAP</name>
<dbReference type="EMBL" id="FMPG01000002">
    <property type="protein sequence ID" value="SCS67475.1"/>
    <property type="molecule type" value="Genomic_DNA"/>
</dbReference>
<dbReference type="GO" id="GO:0015031">
    <property type="term" value="P:protein transport"/>
    <property type="evidence" value="ECO:0007669"/>
    <property type="project" value="InterPro"/>
</dbReference>
<keyword evidence="3" id="KW-1185">Reference proteome</keyword>
<gene>
    <name evidence="1" type="primary">asp2</name>
    <name evidence="1" type="ORF">SAMEA2297795_00954</name>
    <name evidence="2" type="ORF">SAMEA2297796_01249</name>
</gene>
<sequence length="519" mass="59307">MARQFNVLQIGGTDLEYVVEHKKQVVWDYLDVSLFQSDQDYIQSVKDVLETNGKFDFIFVQTSYSHDLLEVLNLVSTPYNTYIDEHYWGPDFEQSLIARNNFIKPLSYESQVMLEEKLQAITFSGQYGDKIYPKYCTVNPNFSGEMEYIGNKYLVLSGDFGEIHSPVASWRNTVVCDKEKGTQIWPEFKTEGTVKVEYIFRVIQSGTVDTVIEEHIVDEQALQYPIEIKARPKEAYVSVSVKASGEGKLYIGAIHKRWSRKELGQFILGGKRFVDENREEFFHYFNPGDMKPPLNVYFSGYRSQEGFEGYFMMNGLDAPFLLISDPRIEGGAFYLGSEAYENEIQTIIQEKLAWLGFESQDLILSGLSMGSFGALYYGARLNPAGVVIGKPLINVGTVADNMTLKRPEDFGTALDVLMKNEGDLTQSDINKLNRKFWDVMQQATLTDTTFAIAYMKHDDYDTRAFAELLPLLSSQQARVMSRAVPGRHNDDSPTITSWFVNFYHIILESRFGRVKNESK</sequence>
<evidence type="ECO:0000313" key="4">
    <source>
        <dbReference type="Proteomes" id="UP000095768"/>
    </source>
</evidence>
<dbReference type="NCBIfam" id="TIGR03712">
    <property type="entry name" value="acc_sec_asp2"/>
    <property type="match status" value="1"/>
</dbReference>
<dbReference type="AlphaFoldDB" id="A0A1D4LHM3"/>
<dbReference type="ESTHER" id="stasa-a0a1d4lhm3">
    <property type="family name" value="Asp2"/>
</dbReference>
<dbReference type="InterPro" id="IPR029058">
    <property type="entry name" value="AB_hydrolase_fold"/>
</dbReference>
<reference evidence="2 3" key="2">
    <citation type="submission" date="2016-09" db="EMBL/GenBank/DDBJ databases">
        <authorList>
            <consortium name="Pathogen Informatics"/>
            <person name="Sun Q."/>
            <person name="Inoue M."/>
        </authorList>
    </citation>
    <scope>NUCLEOTIDE SEQUENCE [LARGE SCALE GENOMIC DNA]</scope>
    <source>
        <strain evidence="2 3">82C</strain>
    </source>
</reference>
<evidence type="ECO:0000313" key="3">
    <source>
        <dbReference type="Proteomes" id="UP000095412"/>
    </source>
</evidence>
<dbReference type="SUPFAM" id="SSF53474">
    <property type="entry name" value="alpha/beta-Hydrolases"/>
    <property type="match status" value="1"/>
</dbReference>